<dbReference type="AlphaFoldDB" id="A0A1L7WTK1"/>
<sequence>MASMFANATLASSPAAPSTTASSNSHCITIRDTTSTVHLAASSDGNLYLTSYPESSPGTSLLSIFSTITNDDEGRSFHYHPAVMSAYGKSHLRLSTTGDATADSRILTLVPVSSGLGTIHTAAVDTVGGMFLFAWCNAPDWIGAKVLLIRDANRTQT</sequence>
<evidence type="ECO:0000313" key="1">
    <source>
        <dbReference type="EMBL" id="CZR56100.1"/>
    </source>
</evidence>
<protein>
    <submittedName>
        <fullName evidence="1">Uncharacterized protein</fullName>
    </submittedName>
</protein>
<proteinExistence type="predicted"/>
<name>A0A1L7WTK1_9HELO</name>
<accession>A0A1L7WTK1</accession>
<dbReference type="OrthoDB" id="160645at2759"/>
<organism evidence="1 2">
    <name type="scientific">Phialocephala subalpina</name>
    <dbReference type="NCBI Taxonomy" id="576137"/>
    <lineage>
        <taxon>Eukaryota</taxon>
        <taxon>Fungi</taxon>
        <taxon>Dikarya</taxon>
        <taxon>Ascomycota</taxon>
        <taxon>Pezizomycotina</taxon>
        <taxon>Leotiomycetes</taxon>
        <taxon>Helotiales</taxon>
        <taxon>Mollisiaceae</taxon>
        <taxon>Phialocephala</taxon>
        <taxon>Phialocephala fortinii species complex</taxon>
    </lineage>
</organism>
<dbReference type="Proteomes" id="UP000184330">
    <property type="component" value="Unassembled WGS sequence"/>
</dbReference>
<dbReference type="EMBL" id="FJOG01000007">
    <property type="protein sequence ID" value="CZR56100.1"/>
    <property type="molecule type" value="Genomic_DNA"/>
</dbReference>
<reference evidence="1 2" key="1">
    <citation type="submission" date="2016-03" db="EMBL/GenBank/DDBJ databases">
        <authorList>
            <person name="Ploux O."/>
        </authorList>
    </citation>
    <scope>NUCLEOTIDE SEQUENCE [LARGE SCALE GENOMIC DNA]</scope>
    <source>
        <strain evidence="1 2">UAMH 11012</strain>
    </source>
</reference>
<evidence type="ECO:0000313" key="2">
    <source>
        <dbReference type="Proteomes" id="UP000184330"/>
    </source>
</evidence>
<gene>
    <name evidence="1" type="ORF">PAC_05988</name>
</gene>
<keyword evidence="2" id="KW-1185">Reference proteome</keyword>